<dbReference type="RefSeq" id="WP_189415880.1">
    <property type="nucleotide sequence ID" value="NZ_BMYZ01000001.1"/>
</dbReference>
<dbReference type="InterPro" id="IPR023393">
    <property type="entry name" value="START-like_dom_sf"/>
</dbReference>
<evidence type="ECO:0000313" key="2">
    <source>
        <dbReference type="Proteomes" id="UP000619761"/>
    </source>
</evidence>
<dbReference type="Proteomes" id="UP000619761">
    <property type="component" value="Unassembled WGS sequence"/>
</dbReference>
<dbReference type="EMBL" id="BMYZ01000001">
    <property type="protein sequence ID" value="GGY64517.1"/>
    <property type="molecule type" value="Genomic_DNA"/>
</dbReference>
<accession>A0ABQ3AUN1</accession>
<sequence>MWQANFQTTTDVPAENLYRAITDFNAWNKWDDGIECTQLIGEAKTGSVVMLKPKGGPSVKLTIEKMWPYEVIDVAHLPLAKMRTVHKYVRVGDTTHIHMELQIWGPLGFVWRKIIGENQIKDAATQTKALIDYARAA</sequence>
<proteinExistence type="predicted"/>
<dbReference type="Pfam" id="PF10604">
    <property type="entry name" value="Polyketide_cyc2"/>
    <property type="match status" value="1"/>
</dbReference>
<name>A0ABQ3AUN1_9GAMM</name>
<reference evidence="2" key="1">
    <citation type="journal article" date="2019" name="Int. J. Syst. Evol. Microbiol.">
        <title>The Global Catalogue of Microorganisms (GCM) 10K type strain sequencing project: providing services to taxonomists for standard genome sequencing and annotation.</title>
        <authorList>
            <consortium name="The Broad Institute Genomics Platform"/>
            <consortium name="The Broad Institute Genome Sequencing Center for Infectious Disease"/>
            <person name="Wu L."/>
            <person name="Ma J."/>
        </authorList>
    </citation>
    <scope>NUCLEOTIDE SEQUENCE [LARGE SCALE GENOMIC DNA]</scope>
    <source>
        <strain evidence="2">KCTC 32239</strain>
    </source>
</reference>
<gene>
    <name evidence="1" type="ORF">GCM10011613_05360</name>
</gene>
<protein>
    <recommendedName>
        <fullName evidence="3">Polyketide cyclase</fullName>
    </recommendedName>
</protein>
<dbReference type="InterPro" id="IPR019587">
    <property type="entry name" value="Polyketide_cyclase/dehydratase"/>
</dbReference>
<evidence type="ECO:0000313" key="1">
    <source>
        <dbReference type="EMBL" id="GGY64517.1"/>
    </source>
</evidence>
<comment type="caution">
    <text evidence="1">The sequence shown here is derived from an EMBL/GenBank/DDBJ whole genome shotgun (WGS) entry which is preliminary data.</text>
</comment>
<keyword evidence="2" id="KW-1185">Reference proteome</keyword>
<dbReference type="SUPFAM" id="SSF55961">
    <property type="entry name" value="Bet v1-like"/>
    <property type="match status" value="1"/>
</dbReference>
<dbReference type="Gene3D" id="3.30.530.20">
    <property type="match status" value="1"/>
</dbReference>
<evidence type="ECO:0008006" key="3">
    <source>
        <dbReference type="Google" id="ProtNLM"/>
    </source>
</evidence>
<organism evidence="1 2">
    <name type="scientific">Cellvibrio zantedeschiae</name>
    <dbReference type="NCBI Taxonomy" id="1237077"/>
    <lineage>
        <taxon>Bacteria</taxon>
        <taxon>Pseudomonadati</taxon>
        <taxon>Pseudomonadota</taxon>
        <taxon>Gammaproteobacteria</taxon>
        <taxon>Cellvibrionales</taxon>
        <taxon>Cellvibrionaceae</taxon>
        <taxon>Cellvibrio</taxon>
    </lineage>
</organism>